<accession>A0A7W6JYR5</accession>
<dbReference type="Proteomes" id="UP000584824">
    <property type="component" value="Unassembled WGS sequence"/>
</dbReference>
<dbReference type="InterPro" id="IPR014729">
    <property type="entry name" value="Rossmann-like_a/b/a_fold"/>
</dbReference>
<evidence type="ECO:0000313" key="9">
    <source>
        <dbReference type="Proteomes" id="UP000584824"/>
    </source>
</evidence>
<evidence type="ECO:0000256" key="2">
    <source>
        <dbReference type="ARBA" id="ARBA00022694"/>
    </source>
</evidence>
<dbReference type="NCBIfam" id="TIGR02432">
    <property type="entry name" value="lysidine_TilS_N"/>
    <property type="match status" value="1"/>
</dbReference>
<dbReference type="GO" id="GO:0005524">
    <property type="term" value="F:ATP binding"/>
    <property type="evidence" value="ECO:0007669"/>
    <property type="project" value="UniProtKB-UniRule"/>
</dbReference>
<keyword evidence="3 6" id="KW-0547">Nucleotide-binding</keyword>
<comment type="caution">
    <text evidence="8">The sequence shown here is derived from an EMBL/GenBank/DDBJ whole genome shotgun (WGS) entry which is preliminary data.</text>
</comment>
<dbReference type="EMBL" id="JACIDU010000002">
    <property type="protein sequence ID" value="MBB4102012.1"/>
    <property type="molecule type" value="Genomic_DNA"/>
</dbReference>
<dbReference type="RefSeq" id="WP_183789143.1">
    <property type="nucleotide sequence ID" value="NZ_JACIDU010000002.1"/>
</dbReference>
<evidence type="ECO:0000256" key="1">
    <source>
        <dbReference type="ARBA" id="ARBA00022598"/>
    </source>
</evidence>
<evidence type="ECO:0000313" key="8">
    <source>
        <dbReference type="EMBL" id="MBB4102012.1"/>
    </source>
</evidence>
<dbReference type="GO" id="GO:0006400">
    <property type="term" value="P:tRNA modification"/>
    <property type="evidence" value="ECO:0007669"/>
    <property type="project" value="UniProtKB-UniRule"/>
</dbReference>
<dbReference type="EC" id="6.3.4.19" evidence="6"/>
<evidence type="ECO:0000259" key="7">
    <source>
        <dbReference type="Pfam" id="PF01171"/>
    </source>
</evidence>
<dbReference type="InterPro" id="IPR011063">
    <property type="entry name" value="TilS/TtcA_N"/>
</dbReference>
<keyword evidence="4 6" id="KW-0067">ATP-binding</keyword>
<comment type="function">
    <text evidence="6">Ligates lysine onto the cytidine present at position 34 of the AUA codon-specific tRNA(Ile) that contains the anticodon CAU, in an ATP-dependent manner. Cytidine is converted to lysidine, thus changing the amino acid specificity of the tRNA from methionine to isoleucine.</text>
</comment>
<reference evidence="8 9" key="1">
    <citation type="submission" date="2020-08" db="EMBL/GenBank/DDBJ databases">
        <title>Genomic Encyclopedia of Type Strains, Phase IV (KMG-IV): sequencing the most valuable type-strain genomes for metagenomic binning, comparative biology and taxonomic classification.</title>
        <authorList>
            <person name="Goeker M."/>
        </authorList>
    </citation>
    <scope>NUCLEOTIDE SEQUENCE [LARGE SCALE GENOMIC DNA]</scope>
    <source>
        <strain evidence="8 9">DSM 26385</strain>
    </source>
</reference>
<dbReference type="GO" id="GO:0005737">
    <property type="term" value="C:cytoplasm"/>
    <property type="evidence" value="ECO:0007669"/>
    <property type="project" value="UniProtKB-SubCell"/>
</dbReference>
<keyword evidence="2 6" id="KW-0819">tRNA processing</keyword>
<sequence>MSPPVPATSACEAAARHFLARLERPSRLLVAISGGSDSTGLLMALHRAADARHRLFAVTVDHALRPEAASEAAAVAGLCARHGIAHLTLRWDGEKPQTGLSAAARGARYRLLKQAAVHFSADLVLTAHTADDQDETVAMRAMRGGGADDRGMAGMAAAVLYDGAVWIARPFLGLRREEIRDALTAWGVGWIDDPSNVDPHYERVRMRNALAAGTVDVPDAAHAAQGRLERAVAAAGFIDAHVGLHAGVLAHIAPSGLSIDPAILRFALSGLIAALGGRENGPSSQAMDRLVAMIGRGVPDRMTLGRVFAALRRDGLYLVRERRDLPVLIIPAGGEGVWDGRFDLRNRLDGPVTVAAAGEVEVTALAARLSGLPASLVARAAHVLPCVVVPDDDRFVDIRPRIAPYDLFLPLFDLPFASSLARLFGRQVFTAPAVSL</sequence>
<proteinExistence type="inferred from homology"/>
<dbReference type="AlphaFoldDB" id="A0A7W6JYR5"/>
<dbReference type="Pfam" id="PF01171">
    <property type="entry name" value="ATP_bind_3"/>
    <property type="match status" value="1"/>
</dbReference>
<evidence type="ECO:0000256" key="6">
    <source>
        <dbReference type="HAMAP-Rule" id="MF_01161"/>
    </source>
</evidence>
<evidence type="ECO:0000256" key="3">
    <source>
        <dbReference type="ARBA" id="ARBA00022741"/>
    </source>
</evidence>
<dbReference type="SUPFAM" id="SSF52402">
    <property type="entry name" value="Adenine nucleotide alpha hydrolases-like"/>
    <property type="match status" value="1"/>
</dbReference>
<comment type="catalytic activity">
    <reaction evidence="5 6">
        <text>cytidine(34) in tRNA(Ile2) + L-lysine + ATP = lysidine(34) in tRNA(Ile2) + AMP + diphosphate + H(+)</text>
        <dbReference type="Rhea" id="RHEA:43744"/>
        <dbReference type="Rhea" id="RHEA-COMP:10625"/>
        <dbReference type="Rhea" id="RHEA-COMP:10670"/>
        <dbReference type="ChEBI" id="CHEBI:15378"/>
        <dbReference type="ChEBI" id="CHEBI:30616"/>
        <dbReference type="ChEBI" id="CHEBI:32551"/>
        <dbReference type="ChEBI" id="CHEBI:33019"/>
        <dbReference type="ChEBI" id="CHEBI:82748"/>
        <dbReference type="ChEBI" id="CHEBI:83665"/>
        <dbReference type="ChEBI" id="CHEBI:456215"/>
        <dbReference type="EC" id="6.3.4.19"/>
    </reaction>
</comment>
<dbReference type="PANTHER" id="PTHR43033">
    <property type="entry name" value="TRNA(ILE)-LYSIDINE SYNTHASE-RELATED"/>
    <property type="match status" value="1"/>
</dbReference>
<dbReference type="CDD" id="cd01992">
    <property type="entry name" value="TilS_N"/>
    <property type="match status" value="1"/>
</dbReference>
<comment type="similarity">
    <text evidence="6">Belongs to the tRNA(Ile)-lysidine synthase family.</text>
</comment>
<protein>
    <recommendedName>
        <fullName evidence="6">tRNA(Ile)-lysidine synthase</fullName>
        <ecNumber evidence="6">6.3.4.19</ecNumber>
    </recommendedName>
    <alternativeName>
        <fullName evidence="6">tRNA(Ile)-2-lysyl-cytidine synthase</fullName>
    </alternativeName>
    <alternativeName>
        <fullName evidence="6">tRNA(Ile)-lysidine synthetase</fullName>
    </alternativeName>
</protein>
<keyword evidence="6" id="KW-0963">Cytoplasm</keyword>
<organism evidence="8 9">
    <name type="scientific">Allorhizobium borbori</name>
    <dbReference type="NCBI Taxonomy" id="485907"/>
    <lineage>
        <taxon>Bacteria</taxon>
        <taxon>Pseudomonadati</taxon>
        <taxon>Pseudomonadota</taxon>
        <taxon>Alphaproteobacteria</taxon>
        <taxon>Hyphomicrobiales</taxon>
        <taxon>Rhizobiaceae</taxon>
        <taxon>Rhizobium/Agrobacterium group</taxon>
        <taxon>Allorhizobium</taxon>
    </lineage>
</organism>
<comment type="domain">
    <text evidence="6">The N-terminal region contains the highly conserved SGGXDS motif, predicted to be a P-loop motif involved in ATP binding.</text>
</comment>
<name>A0A7W6JYR5_9HYPH</name>
<gene>
    <name evidence="6" type="primary">tilS</name>
    <name evidence="8" type="ORF">GGQ66_000540</name>
</gene>
<evidence type="ECO:0000256" key="4">
    <source>
        <dbReference type="ARBA" id="ARBA00022840"/>
    </source>
</evidence>
<dbReference type="InterPro" id="IPR012795">
    <property type="entry name" value="tRNA_Ile_lys_synt_N"/>
</dbReference>
<dbReference type="PANTHER" id="PTHR43033:SF1">
    <property type="entry name" value="TRNA(ILE)-LYSIDINE SYNTHASE-RELATED"/>
    <property type="match status" value="1"/>
</dbReference>
<dbReference type="HAMAP" id="MF_01161">
    <property type="entry name" value="tRNA_Ile_lys_synt"/>
    <property type="match status" value="1"/>
</dbReference>
<evidence type="ECO:0000256" key="5">
    <source>
        <dbReference type="ARBA" id="ARBA00048539"/>
    </source>
</evidence>
<dbReference type="InterPro" id="IPR012094">
    <property type="entry name" value="tRNA_Ile_lys_synt"/>
</dbReference>
<dbReference type="Gene3D" id="3.40.50.620">
    <property type="entry name" value="HUPs"/>
    <property type="match status" value="1"/>
</dbReference>
<comment type="subcellular location">
    <subcellularLocation>
        <location evidence="6">Cytoplasm</location>
    </subcellularLocation>
</comment>
<dbReference type="GO" id="GO:0032267">
    <property type="term" value="F:tRNA(Ile)-lysidine synthase activity"/>
    <property type="evidence" value="ECO:0007669"/>
    <property type="project" value="UniProtKB-EC"/>
</dbReference>
<feature type="domain" description="tRNA(Ile)-lysidine/2-thiocytidine synthase N-terminal" evidence="7">
    <location>
        <begin position="28"/>
        <end position="208"/>
    </location>
</feature>
<keyword evidence="9" id="KW-1185">Reference proteome</keyword>
<feature type="binding site" evidence="6">
    <location>
        <begin position="33"/>
        <end position="38"/>
    </location>
    <ligand>
        <name>ATP</name>
        <dbReference type="ChEBI" id="CHEBI:30616"/>
    </ligand>
</feature>
<keyword evidence="1 6" id="KW-0436">Ligase</keyword>